<dbReference type="Gene3D" id="3.40.50.150">
    <property type="entry name" value="Vaccinia Virus protein VP39"/>
    <property type="match status" value="1"/>
</dbReference>
<reference evidence="3" key="1">
    <citation type="journal article" date="2019" name="Int. J. Syst. Evol. Microbiol.">
        <title>The Global Catalogue of Microorganisms (GCM) 10K type strain sequencing project: providing services to taxonomists for standard genome sequencing and annotation.</title>
        <authorList>
            <consortium name="The Broad Institute Genomics Platform"/>
            <consortium name="The Broad Institute Genome Sequencing Center for Infectious Disease"/>
            <person name="Wu L."/>
            <person name="Ma J."/>
        </authorList>
    </citation>
    <scope>NUCLEOTIDE SEQUENCE [LARGE SCALE GENOMIC DNA]</scope>
    <source>
        <strain evidence="3">CGMCC 4.7289</strain>
    </source>
</reference>
<proteinExistence type="predicted"/>
<dbReference type="EMBL" id="JBHSAY010000012">
    <property type="protein sequence ID" value="MFC4133564.1"/>
    <property type="molecule type" value="Genomic_DNA"/>
</dbReference>
<dbReference type="InterPro" id="IPR041698">
    <property type="entry name" value="Methyltransf_25"/>
</dbReference>
<dbReference type="InterPro" id="IPR029063">
    <property type="entry name" value="SAM-dependent_MTases_sf"/>
</dbReference>
<dbReference type="GO" id="GO:0008168">
    <property type="term" value="F:methyltransferase activity"/>
    <property type="evidence" value="ECO:0007669"/>
    <property type="project" value="UniProtKB-KW"/>
</dbReference>
<dbReference type="SUPFAM" id="SSF53335">
    <property type="entry name" value="S-adenosyl-L-methionine-dependent methyltransferases"/>
    <property type="match status" value="1"/>
</dbReference>
<evidence type="ECO:0000259" key="1">
    <source>
        <dbReference type="Pfam" id="PF13649"/>
    </source>
</evidence>
<keyword evidence="2" id="KW-0489">Methyltransferase</keyword>
<evidence type="ECO:0000313" key="2">
    <source>
        <dbReference type="EMBL" id="MFC4133564.1"/>
    </source>
</evidence>
<dbReference type="CDD" id="cd02440">
    <property type="entry name" value="AdoMet_MTases"/>
    <property type="match status" value="1"/>
</dbReference>
<sequence>MVGIVTTNEDTYGGPAAALYDEFFPIDSRALNTAAFLSGQARATGAAEPIALDLGIGTGRVALPLSERGVKVFGVDLEPAMLDVLRTKPGADRLHATLGDMTDADLLASASEGVPYDLVYCVFGTLTALPDANAQRRCLAAAASVLAPAGRLVLEMPVPDLSSFDKQGRRVRHLGRRGDGTVLETGRLNLVTQTIEFEVSTLSPTTGVTMHSVHSRYVWPHELELMAELAGLQSLEQYGGYGGESFTRDSQVVVTVHIRQH</sequence>
<dbReference type="Pfam" id="PF13649">
    <property type="entry name" value="Methyltransf_25"/>
    <property type="match status" value="1"/>
</dbReference>
<protein>
    <submittedName>
        <fullName evidence="2">Methyltransferase domain-containing protein</fullName>
    </submittedName>
</protein>
<dbReference type="Proteomes" id="UP001595816">
    <property type="component" value="Unassembled WGS sequence"/>
</dbReference>
<dbReference type="RefSeq" id="WP_253762356.1">
    <property type="nucleotide sequence ID" value="NZ_JAMZDZ010000001.1"/>
</dbReference>
<feature type="domain" description="Methyltransferase" evidence="1">
    <location>
        <begin position="52"/>
        <end position="150"/>
    </location>
</feature>
<evidence type="ECO:0000313" key="3">
    <source>
        <dbReference type="Proteomes" id="UP001595816"/>
    </source>
</evidence>
<keyword evidence="2" id="KW-0808">Transferase</keyword>
<keyword evidence="3" id="KW-1185">Reference proteome</keyword>
<comment type="caution">
    <text evidence="2">The sequence shown here is derived from an EMBL/GenBank/DDBJ whole genome shotgun (WGS) entry which is preliminary data.</text>
</comment>
<dbReference type="GO" id="GO:0032259">
    <property type="term" value="P:methylation"/>
    <property type="evidence" value="ECO:0007669"/>
    <property type="project" value="UniProtKB-KW"/>
</dbReference>
<accession>A0ABV8LSQ8</accession>
<gene>
    <name evidence="2" type="ORF">ACFOZ4_23395</name>
</gene>
<name>A0ABV8LSQ8_9ACTN</name>
<organism evidence="2 3">
    <name type="scientific">Hamadaea flava</name>
    <dbReference type="NCBI Taxonomy" id="1742688"/>
    <lineage>
        <taxon>Bacteria</taxon>
        <taxon>Bacillati</taxon>
        <taxon>Actinomycetota</taxon>
        <taxon>Actinomycetes</taxon>
        <taxon>Micromonosporales</taxon>
        <taxon>Micromonosporaceae</taxon>
        <taxon>Hamadaea</taxon>
    </lineage>
</organism>